<keyword evidence="3" id="KW-1185">Reference proteome</keyword>
<organism evidence="2 3">
    <name type="scientific">Ohtaekwangia kribbensis</name>
    <dbReference type="NCBI Taxonomy" id="688913"/>
    <lineage>
        <taxon>Bacteria</taxon>
        <taxon>Pseudomonadati</taxon>
        <taxon>Bacteroidota</taxon>
        <taxon>Cytophagia</taxon>
        <taxon>Cytophagales</taxon>
        <taxon>Fulvivirgaceae</taxon>
        <taxon>Ohtaekwangia</taxon>
    </lineage>
</organism>
<evidence type="ECO:0000313" key="2">
    <source>
        <dbReference type="EMBL" id="MFD1000458.1"/>
    </source>
</evidence>
<evidence type="ECO:0000256" key="1">
    <source>
        <dbReference type="SAM" id="MobiDB-lite"/>
    </source>
</evidence>
<dbReference type="EMBL" id="JBHTKA010000004">
    <property type="protein sequence ID" value="MFD1000458.1"/>
    <property type="molecule type" value="Genomic_DNA"/>
</dbReference>
<dbReference type="RefSeq" id="WP_377579877.1">
    <property type="nucleotide sequence ID" value="NZ_JBHTKA010000004.1"/>
</dbReference>
<dbReference type="Proteomes" id="UP001597112">
    <property type="component" value="Unassembled WGS sequence"/>
</dbReference>
<accession>A0ABW3K2G2</accession>
<evidence type="ECO:0000313" key="3">
    <source>
        <dbReference type="Proteomes" id="UP001597112"/>
    </source>
</evidence>
<feature type="compositionally biased region" description="Low complexity" evidence="1">
    <location>
        <begin position="40"/>
        <end position="54"/>
    </location>
</feature>
<proteinExistence type="predicted"/>
<name>A0ABW3K2G2_9BACT</name>
<feature type="region of interest" description="Disordered" evidence="1">
    <location>
        <begin position="26"/>
        <end position="54"/>
    </location>
</feature>
<gene>
    <name evidence="2" type="ORF">ACFQ21_14130</name>
</gene>
<reference evidence="3" key="1">
    <citation type="journal article" date="2019" name="Int. J. Syst. Evol. Microbiol.">
        <title>The Global Catalogue of Microorganisms (GCM) 10K type strain sequencing project: providing services to taxonomists for standard genome sequencing and annotation.</title>
        <authorList>
            <consortium name="The Broad Institute Genomics Platform"/>
            <consortium name="The Broad Institute Genome Sequencing Center for Infectious Disease"/>
            <person name="Wu L."/>
            <person name="Ma J."/>
        </authorList>
    </citation>
    <scope>NUCLEOTIDE SEQUENCE [LARGE SCALE GENOMIC DNA]</scope>
    <source>
        <strain evidence="3">CCUG 58938</strain>
    </source>
</reference>
<protein>
    <submittedName>
        <fullName evidence="2">Uncharacterized protein</fullName>
    </submittedName>
</protein>
<comment type="caution">
    <text evidence="2">The sequence shown here is derived from an EMBL/GenBank/DDBJ whole genome shotgun (WGS) entry which is preliminary data.</text>
</comment>
<sequence>MSKKKNTLKDLDDFLKQQAATLVSPAKLSEQIETPPPPAAEAAPVVSPQVTTPPVVEPAPAVVEEVTTAKILEAIKTLAQKEGTTVQYKLYDVILQAAETKVISSAEDKMLINTVLFLKSGDNWKDVIRDYWRNR</sequence>